<accession>A0AAW0XX67</accession>
<evidence type="ECO:0000259" key="1">
    <source>
        <dbReference type="PROSITE" id="PS50060"/>
    </source>
</evidence>
<dbReference type="InterPro" id="IPR013320">
    <property type="entry name" value="ConA-like_dom_sf"/>
</dbReference>
<dbReference type="GO" id="GO:0016020">
    <property type="term" value="C:membrane"/>
    <property type="evidence" value="ECO:0007669"/>
    <property type="project" value="InterPro"/>
</dbReference>
<dbReference type="InterPro" id="IPR051560">
    <property type="entry name" value="MAM_domain-containing"/>
</dbReference>
<protein>
    <recommendedName>
        <fullName evidence="1">MAM domain-containing protein</fullName>
    </recommendedName>
</protein>
<feature type="non-terminal residue" evidence="2">
    <location>
        <position position="1"/>
    </location>
</feature>
<feature type="domain" description="MAM" evidence="1">
    <location>
        <begin position="37"/>
        <end position="162"/>
    </location>
</feature>
<dbReference type="InterPro" id="IPR000998">
    <property type="entry name" value="MAM_dom"/>
</dbReference>
<proteinExistence type="predicted"/>
<dbReference type="PANTHER" id="PTHR23282">
    <property type="entry name" value="APICAL ENDOSOMAL GLYCOPROTEIN PRECURSOR"/>
    <property type="match status" value="1"/>
</dbReference>
<comment type="caution">
    <text evidence="2">The sequence shown here is derived from an EMBL/GenBank/DDBJ whole genome shotgun (WGS) entry which is preliminary data.</text>
</comment>
<feature type="non-terminal residue" evidence="2">
    <location>
        <position position="162"/>
    </location>
</feature>
<dbReference type="Proteomes" id="UP001445076">
    <property type="component" value="Unassembled WGS sequence"/>
</dbReference>
<dbReference type="AlphaFoldDB" id="A0AAW0XX67"/>
<keyword evidence="3" id="KW-1185">Reference proteome</keyword>
<dbReference type="PROSITE" id="PS50060">
    <property type="entry name" value="MAM_2"/>
    <property type="match status" value="1"/>
</dbReference>
<dbReference type="PANTHER" id="PTHR23282:SF101">
    <property type="entry name" value="MAM DOMAIN-CONTAINING PROTEIN"/>
    <property type="match status" value="1"/>
</dbReference>
<evidence type="ECO:0000313" key="2">
    <source>
        <dbReference type="EMBL" id="KAK8747590.1"/>
    </source>
</evidence>
<dbReference type="EMBL" id="JARKIK010000014">
    <property type="protein sequence ID" value="KAK8747590.1"/>
    <property type="molecule type" value="Genomic_DNA"/>
</dbReference>
<dbReference type="Pfam" id="PF00629">
    <property type="entry name" value="MAM"/>
    <property type="match status" value="1"/>
</dbReference>
<organism evidence="2 3">
    <name type="scientific">Cherax quadricarinatus</name>
    <name type="common">Australian red claw crayfish</name>
    <dbReference type="NCBI Taxonomy" id="27406"/>
    <lineage>
        <taxon>Eukaryota</taxon>
        <taxon>Metazoa</taxon>
        <taxon>Ecdysozoa</taxon>
        <taxon>Arthropoda</taxon>
        <taxon>Crustacea</taxon>
        <taxon>Multicrustacea</taxon>
        <taxon>Malacostraca</taxon>
        <taxon>Eumalacostraca</taxon>
        <taxon>Eucarida</taxon>
        <taxon>Decapoda</taxon>
        <taxon>Pleocyemata</taxon>
        <taxon>Astacidea</taxon>
        <taxon>Parastacoidea</taxon>
        <taxon>Parastacidae</taxon>
        <taxon>Cherax</taxon>
    </lineage>
</organism>
<name>A0AAW0XX67_CHEQU</name>
<gene>
    <name evidence="2" type="ORF">OTU49_016479</name>
</gene>
<sequence length="162" mass="17902">VVFTGEVGPGTDNVIALDDLTLSQEDCAWGASAKLCFDNDTSCFWTNSDTGLQWFASDGFSKHTLNGPYSDHNVYDHYVIFETGPHHSPGSVARLTSSTFPMNEYSHFVCFSFTFSACSEHAGVISVIISDIAQDTETVIWRIPITRQYADCLWQQGQASIK</sequence>
<dbReference type="SUPFAM" id="SSF49899">
    <property type="entry name" value="Concanavalin A-like lectins/glucanases"/>
    <property type="match status" value="1"/>
</dbReference>
<evidence type="ECO:0000313" key="3">
    <source>
        <dbReference type="Proteomes" id="UP001445076"/>
    </source>
</evidence>
<dbReference type="Gene3D" id="2.60.120.200">
    <property type="match status" value="1"/>
</dbReference>
<reference evidence="2 3" key="1">
    <citation type="journal article" date="2024" name="BMC Genomics">
        <title>Genome assembly of redclaw crayfish (Cherax quadricarinatus) provides insights into its immune adaptation and hypoxia tolerance.</title>
        <authorList>
            <person name="Liu Z."/>
            <person name="Zheng J."/>
            <person name="Li H."/>
            <person name="Fang K."/>
            <person name="Wang S."/>
            <person name="He J."/>
            <person name="Zhou D."/>
            <person name="Weng S."/>
            <person name="Chi M."/>
            <person name="Gu Z."/>
            <person name="He J."/>
            <person name="Li F."/>
            <person name="Wang M."/>
        </authorList>
    </citation>
    <scope>NUCLEOTIDE SEQUENCE [LARGE SCALE GENOMIC DNA]</scope>
    <source>
        <strain evidence="2">ZL_2023a</strain>
    </source>
</reference>